<dbReference type="InterPro" id="IPR041465">
    <property type="entry name" value="SfsA_N"/>
</dbReference>
<dbReference type="EMBL" id="CP002085">
    <property type="protein sequence ID" value="ADK84412.1"/>
    <property type="molecule type" value="Genomic_DNA"/>
</dbReference>
<dbReference type="InterPro" id="IPR000595">
    <property type="entry name" value="cNMP-bd_dom"/>
</dbReference>
<gene>
    <name evidence="1" type="primary">sfsA</name>
    <name evidence="3" type="ordered locus">Deba_1044</name>
</gene>
<dbReference type="Proteomes" id="UP000009047">
    <property type="component" value="Chromosome"/>
</dbReference>
<dbReference type="GO" id="GO:0003677">
    <property type="term" value="F:DNA binding"/>
    <property type="evidence" value="ECO:0007669"/>
    <property type="project" value="InterPro"/>
</dbReference>
<accession>E1QII9</accession>
<dbReference type="STRING" id="644282.Deba_1044"/>
<organism evidence="3 4">
    <name type="scientific">Desulfarculus baarsii (strain ATCC 33931 / DSM 2075 / LMG 7858 / VKM B-1802 / 2st14)</name>
    <dbReference type="NCBI Taxonomy" id="644282"/>
    <lineage>
        <taxon>Bacteria</taxon>
        <taxon>Pseudomonadati</taxon>
        <taxon>Thermodesulfobacteriota</taxon>
        <taxon>Desulfarculia</taxon>
        <taxon>Desulfarculales</taxon>
        <taxon>Desulfarculaceae</taxon>
        <taxon>Desulfarculus</taxon>
    </lineage>
</organism>
<dbReference type="HOGENOM" id="CLU_052299_2_0_7"/>
<dbReference type="Pfam" id="PF17746">
    <property type="entry name" value="SfsA_N"/>
    <property type="match status" value="1"/>
</dbReference>
<dbReference type="AlphaFoldDB" id="E1QII9"/>
<dbReference type="Gene3D" id="2.40.50.580">
    <property type="match status" value="1"/>
</dbReference>
<protein>
    <recommendedName>
        <fullName evidence="1">Sugar fermentation stimulation protein homolog</fullName>
    </recommendedName>
</protein>
<dbReference type="OrthoDB" id="9802365at2"/>
<dbReference type="HAMAP" id="MF_00095">
    <property type="entry name" value="SfsA"/>
    <property type="match status" value="1"/>
</dbReference>
<dbReference type="KEGG" id="dbr:Deba_1044"/>
<dbReference type="Pfam" id="PF03749">
    <property type="entry name" value="SfsA"/>
    <property type="match status" value="1"/>
</dbReference>
<proteinExistence type="inferred from homology"/>
<dbReference type="RefSeq" id="WP_013257866.1">
    <property type="nucleotide sequence ID" value="NC_014365.1"/>
</dbReference>
<dbReference type="Gene3D" id="3.40.1350.60">
    <property type="match status" value="1"/>
</dbReference>
<dbReference type="NCBIfam" id="TIGR00230">
    <property type="entry name" value="sfsA"/>
    <property type="match status" value="1"/>
</dbReference>
<dbReference type="PROSITE" id="PS50042">
    <property type="entry name" value="CNMP_BINDING_3"/>
    <property type="match status" value="1"/>
</dbReference>
<dbReference type="eggNOG" id="COG1489">
    <property type="taxonomic scope" value="Bacteria"/>
</dbReference>
<dbReference type="PANTHER" id="PTHR30545">
    <property type="entry name" value="SUGAR FERMENTATION STIMULATION PROTEIN A"/>
    <property type="match status" value="1"/>
</dbReference>
<name>E1QII9_DESB2</name>
<keyword evidence="4" id="KW-1185">Reference proteome</keyword>
<comment type="similarity">
    <text evidence="1">Belongs to the SfsA family.</text>
</comment>
<reference evidence="3 4" key="1">
    <citation type="journal article" date="2010" name="Stand. Genomic Sci.">
        <title>Complete genome sequence of Desulfarculus baarsii type strain (2st14).</title>
        <authorList>
            <person name="Sun H."/>
            <person name="Spring S."/>
            <person name="Lapidus A."/>
            <person name="Davenport K."/>
            <person name="Del Rio T.G."/>
            <person name="Tice H."/>
            <person name="Nolan M."/>
            <person name="Copeland A."/>
            <person name="Cheng J.F."/>
            <person name="Lucas S."/>
            <person name="Tapia R."/>
            <person name="Goodwin L."/>
            <person name="Pitluck S."/>
            <person name="Ivanova N."/>
            <person name="Pagani I."/>
            <person name="Mavromatis K."/>
            <person name="Ovchinnikova G."/>
            <person name="Pati A."/>
            <person name="Chen A."/>
            <person name="Palaniappan K."/>
            <person name="Hauser L."/>
            <person name="Chang Y.J."/>
            <person name="Jeffries C.D."/>
            <person name="Detter J.C."/>
            <person name="Han C."/>
            <person name="Rohde M."/>
            <person name="Brambilla E."/>
            <person name="Goker M."/>
            <person name="Woyke T."/>
            <person name="Bristow J."/>
            <person name="Eisen J.A."/>
            <person name="Markowitz V."/>
            <person name="Hugenholtz P."/>
            <person name="Kyrpides N.C."/>
            <person name="Klenk H.P."/>
            <person name="Land M."/>
        </authorList>
    </citation>
    <scope>NUCLEOTIDE SEQUENCE [LARGE SCALE GENOMIC DNA]</scope>
    <source>
        <strain evidence="4">ATCC 33931 / DSM 2075 / LMG 7858 / VKM B-1802 / 2st14</strain>
    </source>
</reference>
<evidence type="ECO:0000313" key="3">
    <source>
        <dbReference type="EMBL" id="ADK84412.1"/>
    </source>
</evidence>
<evidence type="ECO:0000256" key="1">
    <source>
        <dbReference type="HAMAP-Rule" id="MF_00095"/>
    </source>
</evidence>
<dbReference type="InterPro" id="IPR005224">
    <property type="entry name" value="SfsA"/>
</dbReference>
<dbReference type="InterPro" id="IPR040452">
    <property type="entry name" value="SfsA_C"/>
</dbReference>
<dbReference type="PANTHER" id="PTHR30545:SF2">
    <property type="entry name" value="SUGAR FERMENTATION STIMULATION PROTEIN A"/>
    <property type="match status" value="1"/>
</dbReference>
<evidence type="ECO:0000259" key="2">
    <source>
        <dbReference type="PROSITE" id="PS50042"/>
    </source>
</evidence>
<evidence type="ECO:0000313" key="4">
    <source>
        <dbReference type="Proteomes" id="UP000009047"/>
    </source>
</evidence>
<dbReference type="CDD" id="cd22359">
    <property type="entry name" value="SfsA-like_bacterial"/>
    <property type="match status" value="1"/>
</dbReference>
<feature type="domain" description="Cyclic nucleotide-binding" evidence="2">
    <location>
        <begin position="177"/>
        <end position="233"/>
    </location>
</feature>
<sequence length="243" mass="26461">MSEAGLEGARHVFDPPLIAGRLVRRYKRFLAEVTLADGQVVTAHCPNSGSMLGCDPPGAPVRLSPAANPQRRTKYGWEMVLIDDGWVGINTALPNELVAQAARLRALPLFADALEARREVKVSAHARLDLLVRTSQGPLWVEVKNVTLKHGPAAAFPDARTERGAKHLRELARLKAQGDRAALVFVVQRGDVEFFAPARAIDPDYAAELGRAVAAGVEVVVVQARVEPRAVALWRQLPARLDR</sequence>